<organism evidence="1 2">
    <name type="scientific">Amphiprion percula</name>
    <name type="common">Orange clownfish</name>
    <name type="synonym">Lutjanus percula</name>
    <dbReference type="NCBI Taxonomy" id="161767"/>
    <lineage>
        <taxon>Eukaryota</taxon>
        <taxon>Metazoa</taxon>
        <taxon>Chordata</taxon>
        <taxon>Craniata</taxon>
        <taxon>Vertebrata</taxon>
        <taxon>Euteleostomi</taxon>
        <taxon>Actinopterygii</taxon>
        <taxon>Neopterygii</taxon>
        <taxon>Teleostei</taxon>
        <taxon>Neoteleostei</taxon>
        <taxon>Acanthomorphata</taxon>
        <taxon>Ovalentaria</taxon>
        <taxon>Pomacentridae</taxon>
        <taxon>Amphiprion</taxon>
    </lineage>
</organism>
<reference evidence="1" key="2">
    <citation type="submission" date="2025-08" db="UniProtKB">
        <authorList>
            <consortium name="Ensembl"/>
        </authorList>
    </citation>
    <scope>IDENTIFICATION</scope>
</reference>
<proteinExistence type="predicted"/>
<dbReference type="PANTHER" id="PTHR22442">
    <property type="match status" value="1"/>
</dbReference>
<dbReference type="GeneTree" id="ENSGT00510000048902"/>
<protein>
    <submittedName>
        <fullName evidence="1">Family with sequence similarity 169 member B</fullName>
    </submittedName>
</protein>
<dbReference type="Ensembl" id="ENSAPET00000012455.1">
    <property type="protein sequence ID" value="ENSAPEP00000012128.1"/>
    <property type="gene ID" value="ENSAPEG00000008640.1"/>
</dbReference>
<evidence type="ECO:0000313" key="1">
    <source>
        <dbReference type="Ensembl" id="ENSAPEP00000012128.1"/>
    </source>
</evidence>
<dbReference type="AlphaFoldDB" id="A0A3P8SHW6"/>
<evidence type="ECO:0000313" key="2">
    <source>
        <dbReference type="Proteomes" id="UP000265080"/>
    </source>
</evidence>
<dbReference type="PANTHER" id="PTHR22442:SF4">
    <property type="entry name" value="PROTEIN FAM169BP"/>
    <property type="match status" value="1"/>
</dbReference>
<name>A0A3P8SHW6_AMPPE</name>
<reference evidence="1" key="3">
    <citation type="submission" date="2025-09" db="UniProtKB">
        <authorList>
            <consortium name="Ensembl"/>
        </authorList>
    </citation>
    <scope>IDENTIFICATION</scope>
</reference>
<sequence length="189" mass="21955">HNKNTADDPTQVAVYLHDRWWSLDDALQTCSKSRNGLMSQVESMAERVMVFLLSRLLDKPSAGEDLFRLHPRTESCKLLWRDGQALGFYSVKHKSLCDTWSSCCYLLPVLDTLLVRRSCRRRGFGLQMVQDFCSMFPTEEFLGISSPLSASMVAVKRFLQQHEEHRERLYEVEAPGGWTQRRNIWLNIQ</sequence>
<accession>A0A3P8SHW6</accession>
<reference evidence="1 2" key="1">
    <citation type="submission" date="2018-03" db="EMBL/GenBank/DDBJ databases">
        <title>Finding Nemo's genes: A chromosome-scale reference assembly of the genome of the orange clownfish Amphiprion percula.</title>
        <authorList>
            <person name="Lehmann R."/>
        </authorList>
    </citation>
    <scope>NUCLEOTIDE SEQUENCE</scope>
</reference>
<dbReference type="InterPro" id="IPR029625">
    <property type="entry name" value="FAM169"/>
</dbReference>
<dbReference type="Proteomes" id="UP000265080">
    <property type="component" value="Chromosome 4"/>
</dbReference>
<keyword evidence="2" id="KW-1185">Reference proteome</keyword>